<dbReference type="GO" id="GO:0019843">
    <property type="term" value="F:rRNA binding"/>
    <property type="evidence" value="ECO:0007669"/>
    <property type="project" value="UniProtKB-UniRule"/>
</dbReference>
<evidence type="ECO:0000256" key="5">
    <source>
        <dbReference type="HAMAP-Rule" id="MF_01341"/>
    </source>
</evidence>
<dbReference type="InterPro" id="IPR030878">
    <property type="entry name" value="Ribosomal_uL15"/>
</dbReference>
<feature type="compositionally biased region" description="Basic residues" evidence="7">
    <location>
        <begin position="1"/>
        <end position="11"/>
    </location>
</feature>
<evidence type="ECO:0000256" key="1">
    <source>
        <dbReference type="ARBA" id="ARBA00007320"/>
    </source>
</evidence>
<dbReference type="GeneID" id="14406516"/>
<dbReference type="PANTHER" id="PTHR11721">
    <property type="entry name" value="60S RIBOSOMAL PROTEIN L27A"/>
    <property type="match status" value="1"/>
</dbReference>
<gene>
    <name evidence="5" type="primary">rpl15</name>
    <name evidence="9" type="ordered locus">Metho_2003</name>
</gene>
<sequence length="142" mass="14960">MSKGNTKKFRGSRTCGGGTGKNRRGAGNRGGRGKAGVCKHHAIKAILLGYAQGKHGFTRPPKTVKSVSVVNVGELDELADELVIDGLAQLEEGQYRIDLTCLDIDKVLGTGRVTKKLAVTAYEFSGVAREKIEAAGGSCLES</sequence>
<dbReference type="GO" id="GO:0003735">
    <property type="term" value="F:structural constituent of ribosome"/>
    <property type="evidence" value="ECO:0007669"/>
    <property type="project" value="InterPro"/>
</dbReference>
<feature type="region of interest" description="Disordered" evidence="7">
    <location>
        <begin position="1"/>
        <end position="34"/>
    </location>
</feature>
<dbReference type="Gene3D" id="4.10.990.10">
    <property type="match status" value="1"/>
</dbReference>
<dbReference type="GO" id="GO:0006412">
    <property type="term" value="P:translation"/>
    <property type="evidence" value="ECO:0007669"/>
    <property type="project" value="UniProtKB-UniRule"/>
</dbReference>
<evidence type="ECO:0000256" key="2">
    <source>
        <dbReference type="ARBA" id="ARBA00022980"/>
    </source>
</evidence>
<dbReference type="InterPro" id="IPR036227">
    <property type="entry name" value="Ribosomal_uL15/eL18_sf"/>
</dbReference>
<dbReference type="KEGG" id="mhz:Metho_2003"/>
<dbReference type="Gene3D" id="3.100.10.10">
    <property type="match status" value="1"/>
</dbReference>
<dbReference type="STRING" id="867904.Metho_2003"/>
<dbReference type="Pfam" id="PF00828">
    <property type="entry name" value="Ribosomal_L27A"/>
    <property type="match status" value="1"/>
</dbReference>
<evidence type="ECO:0000256" key="7">
    <source>
        <dbReference type="SAM" id="MobiDB-lite"/>
    </source>
</evidence>
<dbReference type="SUPFAM" id="SSF52080">
    <property type="entry name" value="Ribosomal proteins L15p and L18e"/>
    <property type="match status" value="1"/>
</dbReference>
<dbReference type="HAMAP" id="MF_01341">
    <property type="entry name" value="Ribosomal_uL15"/>
    <property type="match status" value="1"/>
</dbReference>
<evidence type="ECO:0000256" key="3">
    <source>
        <dbReference type="ARBA" id="ARBA00023274"/>
    </source>
</evidence>
<keyword evidence="2 5" id="KW-0689">Ribosomal protein</keyword>
<dbReference type="PANTHER" id="PTHR11721:SF3">
    <property type="entry name" value="LARGE RIBOSOMAL SUBUNIT PROTEIN UL15"/>
    <property type="match status" value="1"/>
</dbReference>
<feature type="domain" description="Large ribosomal subunit protein uL15/eL18" evidence="8">
    <location>
        <begin position="69"/>
        <end position="139"/>
    </location>
</feature>
<evidence type="ECO:0000313" key="10">
    <source>
        <dbReference type="Proteomes" id="UP000010866"/>
    </source>
</evidence>
<comment type="similarity">
    <text evidence="1 5 6">Belongs to the universal ribosomal protein uL15 family.</text>
</comment>
<dbReference type="OrthoDB" id="9418at2157"/>
<comment type="function">
    <text evidence="5">Binds to the 23S rRNA.</text>
</comment>
<dbReference type="InterPro" id="IPR021131">
    <property type="entry name" value="Ribosomal_uL15/eL18"/>
</dbReference>
<proteinExistence type="inferred from homology"/>
<keyword evidence="5" id="KW-0699">rRNA-binding</keyword>
<dbReference type="PROSITE" id="PS00475">
    <property type="entry name" value="RIBOSOMAL_L15"/>
    <property type="match status" value="1"/>
</dbReference>
<accession>L0KXI0</accession>
<evidence type="ECO:0000256" key="6">
    <source>
        <dbReference type="RuleBase" id="RU003888"/>
    </source>
</evidence>
<keyword evidence="5" id="KW-0694">RNA-binding</keyword>
<dbReference type="GO" id="GO:0022625">
    <property type="term" value="C:cytosolic large ribosomal subunit"/>
    <property type="evidence" value="ECO:0007669"/>
    <property type="project" value="TreeGrafter"/>
</dbReference>
<name>L0KXI0_METHD</name>
<protein>
    <recommendedName>
        <fullName evidence="4 5">Large ribosomal subunit protein uL15</fullName>
    </recommendedName>
</protein>
<keyword evidence="3 5" id="KW-0687">Ribonucleoprotein</keyword>
<reference evidence="10" key="1">
    <citation type="submission" date="2012-02" db="EMBL/GenBank/DDBJ databases">
        <title>Complete sequence of chromosome of Methanomethylovorans hollandica DSM 15978.</title>
        <authorList>
            <person name="Lucas S."/>
            <person name="Copeland A."/>
            <person name="Lapidus A."/>
            <person name="Glavina del Rio T."/>
            <person name="Dalin E."/>
            <person name="Tice H."/>
            <person name="Bruce D."/>
            <person name="Goodwin L."/>
            <person name="Pitluck S."/>
            <person name="Peters L."/>
            <person name="Mikhailova N."/>
            <person name="Held B."/>
            <person name="Kyrpides N."/>
            <person name="Mavromatis K."/>
            <person name="Ivanova N."/>
            <person name="Brettin T."/>
            <person name="Detter J.C."/>
            <person name="Han C."/>
            <person name="Larimer F."/>
            <person name="Land M."/>
            <person name="Hauser L."/>
            <person name="Markowitz V."/>
            <person name="Cheng J.-F."/>
            <person name="Hugenholtz P."/>
            <person name="Woyke T."/>
            <person name="Wu D."/>
            <person name="Spring S."/>
            <person name="Schroeder M."/>
            <person name="Brambilla E."/>
            <person name="Klenk H.-P."/>
            <person name="Eisen J.A."/>
        </authorList>
    </citation>
    <scope>NUCLEOTIDE SEQUENCE [LARGE SCALE GENOMIC DNA]</scope>
    <source>
        <strain evidence="10">DSM 15978 / NBRC 107637 / DMS1</strain>
    </source>
</reference>
<keyword evidence="10" id="KW-1185">Reference proteome</keyword>
<organism evidence="9 10">
    <name type="scientific">Methanomethylovorans hollandica (strain DSM 15978 / NBRC 107637 / DMS1)</name>
    <dbReference type="NCBI Taxonomy" id="867904"/>
    <lineage>
        <taxon>Archaea</taxon>
        <taxon>Methanobacteriati</taxon>
        <taxon>Methanobacteriota</taxon>
        <taxon>Stenosarchaea group</taxon>
        <taxon>Methanomicrobia</taxon>
        <taxon>Methanosarcinales</taxon>
        <taxon>Methanosarcinaceae</taxon>
        <taxon>Methanomethylovorans</taxon>
    </lineage>
</organism>
<dbReference type="InterPro" id="IPR001196">
    <property type="entry name" value="Ribosomal_uL15_CS"/>
</dbReference>
<evidence type="ECO:0000256" key="4">
    <source>
        <dbReference type="ARBA" id="ARBA00035200"/>
    </source>
</evidence>
<comment type="subunit">
    <text evidence="5">Part of the 50S ribosomal subunit.</text>
</comment>
<dbReference type="Proteomes" id="UP000010866">
    <property type="component" value="Chromosome"/>
</dbReference>
<evidence type="ECO:0000259" key="8">
    <source>
        <dbReference type="Pfam" id="PF00828"/>
    </source>
</evidence>
<dbReference type="EMBL" id="CP003362">
    <property type="protein sequence ID" value="AGB50172.1"/>
    <property type="molecule type" value="Genomic_DNA"/>
</dbReference>
<dbReference type="RefSeq" id="WP_015325337.1">
    <property type="nucleotide sequence ID" value="NC_019977.1"/>
</dbReference>
<dbReference type="HOGENOM" id="CLU_109163_0_0_2"/>
<dbReference type="InterPro" id="IPR027386">
    <property type="entry name" value="Rbsml_uL15_N"/>
</dbReference>
<dbReference type="AlphaFoldDB" id="L0KXI0"/>
<evidence type="ECO:0000313" key="9">
    <source>
        <dbReference type="EMBL" id="AGB50172.1"/>
    </source>
</evidence>